<dbReference type="InterPro" id="IPR028366">
    <property type="entry name" value="PhoU"/>
</dbReference>
<keyword evidence="1" id="KW-0592">Phosphate transport</keyword>
<proteinExistence type="inferred from homology"/>
<dbReference type="Pfam" id="PF01895">
    <property type="entry name" value="PhoU"/>
    <property type="match status" value="2"/>
</dbReference>
<evidence type="ECO:0000313" key="4">
    <source>
        <dbReference type="Proteomes" id="UP000640335"/>
    </source>
</evidence>
<dbReference type="PANTHER" id="PTHR42930:SF3">
    <property type="entry name" value="PHOSPHATE-SPECIFIC TRANSPORT SYSTEM ACCESSORY PROTEIN PHOU"/>
    <property type="match status" value="1"/>
</dbReference>
<evidence type="ECO:0000259" key="2">
    <source>
        <dbReference type="Pfam" id="PF01895"/>
    </source>
</evidence>
<keyword evidence="1" id="KW-0963">Cytoplasm</keyword>
<evidence type="ECO:0000256" key="1">
    <source>
        <dbReference type="PIRNR" id="PIRNR003107"/>
    </source>
</evidence>
<dbReference type="RefSeq" id="WP_191748460.1">
    <property type="nucleotide sequence ID" value="NZ_JACSQZ010000007.1"/>
</dbReference>
<comment type="function">
    <text evidence="1">Plays a role in the regulation of phosphate uptake.</text>
</comment>
<reference evidence="3 4" key="1">
    <citation type="submission" date="2020-08" db="EMBL/GenBank/DDBJ databases">
        <title>A Genomic Blueprint of the Chicken Gut Microbiome.</title>
        <authorList>
            <person name="Gilroy R."/>
            <person name="Ravi A."/>
            <person name="Getino M."/>
            <person name="Pursley I."/>
            <person name="Horton D.L."/>
            <person name="Alikhan N.-F."/>
            <person name="Baker D."/>
            <person name="Gharbi K."/>
            <person name="Hall N."/>
            <person name="Watson M."/>
            <person name="Adriaenssens E.M."/>
            <person name="Foster-Nyarko E."/>
            <person name="Jarju S."/>
            <person name="Secka A."/>
            <person name="Antonio M."/>
            <person name="Oren A."/>
            <person name="Chaudhuri R."/>
            <person name="La Ragione R.M."/>
            <person name="Hildebrand F."/>
            <person name="Pallen M.J."/>
        </authorList>
    </citation>
    <scope>NUCLEOTIDE SEQUENCE [LARGE SCALE GENOMIC DNA]</scope>
    <source>
        <strain evidence="3 4">Sa3CUN1</strain>
    </source>
</reference>
<accession>A0ABR8Q132</accession>
<gene>
    <name evidence="3" type="primary">phoU</name>
    <name evidence="3" type="ORF">H9660_03140</name>
</gene>
<dbReference type="SUPFAM" id="SSF109755">
    <property type="entry name" value="PhoU-like"/>
    <property type="match status" value="1"/>
</dbReference>
<comment type="subcellular location">
    <subcellularLocation>
        <location evidence="1">Cytoplasm</location>
    </subcellularLocation>
</comment>
<feature type="domain" description="PhoU" evidence="2">
    <location>
        <begin position="122"/>
        <end position="205"/>
    </location>
</feature>
<dbReference type="InterPro" id="IPR038078">
    <property type="entry name" value="PhoU-like_sf"/>
</dbReference>
<dbReference type="Proteomes" id="UP000640335">
    <property type="component" value="Unassembled WGS sequence"/>
</dbReference>
<dbReference type="EMBL" id="JACSQZ010000007">
    <property type="protein sequence ID" value="MBD7914132.1"/>
    <property type="molecule type" value="Genomic_DNA"/>
</dbReference>
<keyword evidence="4" id="KW-1185">Reference proteome</keyword>
<comment type="subunit">
    <text evidence="1">Homodimer.</text>
</comment>
<feature type="domain" description="PhoU" evidence="2">
    <location>
        <begin position="17"/>
        <end position="105"/>
    </location>
</feature>
<protein>
    <recommendedName>
        <fullName evidence="1">Phosphate-specific transport system accessory protein PhoU</fullName>
    </recommendedName>
</protein>
<evidence type="ECO:0000313" key="3">
    <source>
        <dbReference type="EMBL" id="MBD7914132.1"/>
    </source>
</evidence>
<dbReference type="PANTHER" id="PTHR42930">
    <property type="entry name" value="PHOSPHATE-SPECIFIC TRANSPORT SYSTEM ACCESSORY PROTEIN PHOU"/>
    <property type="match status" value="1"/>
</dbReference>
<comment type="caution">
    <text evidence="3">The sequence shown here is derived from an EMBL/GenBank/DDBJ whole genome shotgun (WGS) entry which is preliminary data.</text>
</comment>
<organism evidence="3 4">
    <name type="scientific">Clostridium gallinarum</name>
    <dbReference type="NCBI Taxonomy" id="2762246"/>
    <lineage>
        <taxon>Bacteria</taxon>
        <taxon>Bacillati</taxon>
        <taxon>Bacillota</taxon>
        <taxon>Clostridia</taxon>
        <taxon>Eubacteriales</taxon>
        <taxon>Clostridiaceae</taxon>
        <taxon>Clostridium</taxon>
    </lineage>
</organism>
<sequence>MMREVMESKIKLLNSELIEMASLVEKQIYDSIMALKNQDVELSKKVMKNDDKVDNLQKVIEEKCIKFMATESPLARDLRSIYTTTKIVTDLERMADYAVDICKIVPRVKGVGFSEEIAPVWELVDLINNMIKLAIEAYVNGDEKAAYEICHMDDRVDAIYQGMFAIVLKKMGKDESMINQGTQILFASKYLERIGDHVTNICEWIIFSKKGNYVDLNE</sequence>
<keyword evidence="1" id="KW-0813">Transport</keyword>
<dbReference type="InterPro" id="IPR026022">
    <property type="entry name" value="PhoU_dom"/>
</dbReference>
<dbReference type="NCBIfam" id="TIGR02135">
    <property type="entry name" value="phoU_full"/>
    <property type="match status" value="1"/>
</dbReference>
<dbReference type="Gene3D" id="1.20.58.220">
    <property type="entry name" value="Phosphate transport system protein phou homolog 2, domain 2"/>
    <property type="match status" value="1"/>
</dbReference>
<name>A0ABR8Q132_9CLOT</name>
<dbReference type="PIRSF" id="PIRSF003107">
    <property type="entry name" value="PhoU"/>
    <property type="match status" value="1"/>
</dbReference>
<comment type="similarity">
    <text evidence="1">Belongs to the PhoU family.</text>
</comment>